<keyword evidence="3 5" id="KW-1133">Transmembrane helix</keyword>
<dbReference type="Proteomes" id="UP001163046">
    <property type="component" value="Unassembled WGS sequence"/>
</dbReference>
<evidence type="ECO:0000256" key="3">
    <source>
        <dbReference type="ARBA" id="ARBA00022989"/>
    </source>
</evidence>
<comment type="subcellular location">
    <subcellularLocation>
        <location evidence="1">Membrane</location>
        <topology evidence="1">Multi-pass membrane protein</topology>
    </subcellularLocation>
</comment>
<dbReference type="SUPFAM" id="SSF103473">
    <property type="entry name" value="MFS general substrate transporter"/>
    <property type="match status" value="1"/>
</dbReference>
<feature type="transmembrane region" description="Helical" evidence="5">
    <location>
        <begin position="45"/>
        <end position="64"/>
    </location>
</feature>
<evidence type="ECO:0000313" key="7">
    <source>
        <dbReference type="EMBL" id="KAJ7388477.1"/>
    </source>
</evidence>
<evidence type="ECO:0000256" key="5">
    <source>
        <dbReference type="SAM" id="Phobius"/>
    </source>
</evidence>
<dbReference type="PANTHER" id="PTHR24064">
    <property type="entry name" value="SOLUTE CARRIER FAMILY 22 MEMBER"/>
    <property type="match status" value="1"/>
</dbReference>
<dbReference type="Gene3D" id="1.20.1250.20">
    <property type="entry name" value="MFS general substrate transporter like domains"/>
    <property type="match status" value="1"/>
</dbReference>
<dbReference type="InterPro" id="IPR011701">
    <property type="entry name" value="MFS"/>
</dbReference>
<dbReference type="AlphaFoldDB" id="A0A9W9ZV73"/>
<dbReference type="EMBL" id="MU825466">
    <property type="protein sequence ID" value="KAJ7388477.1"/>
    <property type="molecule type" value="Genomic_DNA"/>
</dbReference>
<reference evidence="7" key="1">
    <citation type="submission" date="2023-01" db="EMBL/GenBank/DDBJ databases">
        <title>Genome assembly of the deep-sea coral Lophelia pertusa.</title>
        <authorList>
            <person name="Herrera S."/>
            <person name="Cordes E."/>
        </authorList>
    </citation>
    <scope>NUCLEOTIDE SEQUENCE</scope>
    <source>
        <strain evidence="7">USNM1676648</strain>
        <tissue evidence="7">Polyp</tissue>
    </source>
</reference>
<dbReference type="GO" id="GO:0016020">
    <property type="term" value="C:membrane"/>
    <property type="evidence" value="ECO:0007669"/>
    <property type="project" value="UniProtKB-SubCell"/>
</dbReference>
<evidence type="ECO:0000256" key="4">
    <source>
        <dbReference type="ARBA" id="ARBA00023136"/>
    </source>
</evidence>
<feature type="transmembrane region" description="Helical" evidence="5">
    <location>
        <begin position="131"/>
        <end position="151"/>
    </location>
</feature>
<accession>A0A9W9ZV73</accession>
<keyword evidence="4 5" id="KW-0472">Membrane</keyword>
<dbReference type="InterPro" id="IPR020846">
    <property type="entry name" value="MFS_dom"/>
</dbReference>
<feature type="transmembrane region" description="Helical" evidence="5">
    <location>
        <begin position="239"/>
        <end position="262"/>
    </location>
</feature>
<dbReference type="Pfam" id="PF07690">
    <property type="entry name" value="MFS_1"/>
    <property type="match status" value="1"/>
</dbReference>
<evidence type="ECO:0000256" key="1">
    <source>
        <dbReference type="ARBA" id="ARBA00004141"/>
    </source>
</evidence>
<evidence type="ECO:0000256" key="2">
    <source>
        <dbReference type="ARBA" id="ARBA00022692"/>
    </source>
</evidence>
<comment type="caution">
    <text evidence="7">The sequence shown here is derived from an EMBL/GenBank/DDBJ whole genome shotgun (WGS) entry which is preliminary data.</text>
</comment>
<dbReference type="PROSITE" id="PS00216">
    <property type="entry name" value="SUGAR_TRANSPORT_1"/>
    <property type="match status" value="1"/>
</dbReference>
<gene>
    <name evidence="7" type="ORF">OS493_037387</name>
</gene>
<feature type="domain" description="Major facilitator superfamily (MFS) profile" evidence="6">
    <location>
        <begin position="1"/>
        <end position="292"/>
    </location>
</feature>
<feature type="transmembrane region" description="Helical" evidence="5">
    <location>
        <begin position="102"/>
        <end position="125"/>
    </location>
</feature>
<evidence type="ECO:0000259" key="6">
    <source>
        <dbReference type="PROSITE" id="PS50850"/>
    </source>
</evidence>
<dbReference type="OrthoDB" id="6433328at2759"/>
<keyword evidence="8" id="KW-1185">Reference proteome</keyword>
<keyword evidence="2 5" id="KW-0812">Transmembrane</keyword>
<feature type="transmembrane region" description="Helical" evidence="5">
    <location>
        <begin position="12"/>
        <end position="33"/>
    </location>
</feature>
<dbReference type="InterPro" id="IPR036259">
    <property type="entry name" value="MFS_trans_sf"/>
</dbReference>
<proteinExistence type="predicted"/>
<evidence type="ECO:0000313" key="8">
    <source>
        <dbReference type="Proteomes" id="UP001163046"/>
    </source>
</evidence>
<dbReference type="PROSITE" id="PS50850">
    <property type="entry name" value="MFS"/>
    <property type="match status" value="1"/>
</dbReference>
<dbReference type="InterPro" id="IPR005829">
    <property type="entry name" value="Sugar_transporter_CS"/>
</dbReference>
<feature type="transmembrane region" description="Helical" evidence="5">
    <location>
        <begin position="268"/>
        <end position="290"/>
    </location>
</feature>
<name>A0A9W9ZV73_9CNID</name>
<protein>
    <recommendedName>
        <fullName evidence="6">Major facilitator superfamily (MFS) profile domain-containing protein</fullName>
    </recommendedName>
</protein>
<organism evidence="7 8">
    <name type="scientific">Desmophyllum pertusum</name>
    <dbReference type="NCBI Taxonomy" id="174260"/>
    <lineage>
        <taxon>Eukaryota</taxon>
        <taxon>Metazoa</taxon>
        <taxon>Cnidaria</taxon>
        <taxon>Anthozoa</taxon>
        <taxon>Hexacorallia</taxon>
        <taxon>Scleractinia</taxon>
        <taxon>Caryophylliina</taxon>
        <taxon>Caryophylliidae</taxon>
        <taxon>Desmophyllum</taxon>
    </lineage>
</organism>
<feature type="transmembrane region" description="Helical" evidence="5">
    <location>
        <begin position="70"/>
        <end position="90"/>
    </location>
</feature>
<sequence>MVSEWDLICDRGFLGATIQSCFFAGMLIGSFATGMISDAWGRKKCIFVTNALFIIAGVTSAFVHSIAFYAVLRFIVGFSMTGVMLSQYVYAMELVGPSKRTAAANLVYLFHNGFQPLFVGIAYFLRDWRMLILVSTVPAVLLFPFWNLFFIDSPSNKLTIHIHSCRVFPESPRWLIAHDRLDEAQSVIESFGGKKNKPINSEEIRSLLEDVRRDQLERERQAKKYTPIDLFRSPKMRKWAVVMCYQWFAVALISFGIFLFVSQLVGNIYLNYFIMEFVAVFKLPATYYLYLK</sequence>
<dbReference type="GO" id="GO:0022857">
    <property type="term" value="F:transmembrane transporter activity"/>
    <property type="evidence" value="ECO:0007669"/>
    <property type="project" value="InterPro"/>
</dbReference>